<accession>A0A2Z6ESN6</accession>
<sequence>MAMALFDTLKFVKRMQAASMPSAQAEAEAEFLSEIFASNLQELATKEDLNHAIGDLRKDTDAKYEILRKDIDALRKEVDFKIERSTFSVQQKMDTHKFALIKWMIGLAIAQLGLVIGALNFFAMKFAG</sequence>
<organism evidence="1 2">
    <name type="scientific">Mycoavidus cysteinexigens</name>
    <dbReference type="NCBI Taxonomy" id="1553431"/>
    <lineage>
        <taxon>Bacteria</taxon>
        <taxon>Pseudomonadati</taxon>
        <taxon>Pseudomonadota</taxon>
        <taxon>Betaproteobacteria</taxon>
        <taxon>Burkholderiales</taxon>
        <taxon>Burkholderiaceae</taxon>
        <taxon>Mycoavidus</taxon>
    </lineage>
</organism>
<protein>
    <submittedName>
        <fullName evidence="1">Phage-related protein</fullName>
    </submittedName>
</protein>
<dbReference type="EMBL" id="AP018150">
    <property type="protein sequence ID" value="BBE08424.1"/>
    <property type="molecule type" value="Genomic_DNA"/>
</dbReference>
<dbReference type="Gene3D" id="1.20.5.340">
    <property type="match status" value="1"/>
</dbReference>
<evidence type="ECO:0000313" key="1">
    <source>
        <dbReference type="EMBL" id="BBE08424.1"/>
    </source>
</evidence>
<gene>
    <name evidence="1" type="ORF">MCB1EB_0263</name>
</gene>
<keyword evidence="2" id="KW-1185">Reference proteome</keyword>
<name>A0A2Z6ESN6_9BURK</name>
<dbReference type="AlphaFoldDB" id="A0A2Z6ESN6"/>
<evidence type="ECO:0000313" key="2">
    <source>
        <dbReference type="Proteomes" id="UP000282597"/>
    </source>
</evidence>
<dbReference type="KEGG" id="mcys:MCB1EB_0263"/>
<reference evidence="1 2" key="1">
    <citation type="journal article" date="2018" name="Microbes Environ.">
        <title>Comparative Genomic Insights into Endofungal Lifestyles of Two Bacterial Endosymbionts, Mycoavidus cysteinexigens and Burkholderia rhizoxinica.</title>
        <authorList>
            <person name="Sharmin D."/>
            <person name="Guo Y."/>
            <person name="Nishizawa T."/>
            <person name="Ohshima S."/>
            <person name="Sato Y."/>
            <person name="Takashima Y."/>
            <person name="Narisawa K."/>
            <person name="Ohta H."/>
        </authorList>
    </citation>
    <scope>NUCLEOTIDE SEQUENCE [LARGE SCALE GENOMIC DNA]</scope>
    <source>
        <strain evidence="1 2">B1-EB</strain>
    </source>
</reference>
<proteinExistence type="predicted"/>
<dbReference type="Proteomes" id="UP000282597">
    <property type="component" value="Chromosome"/>
</dbReference>